<proteinExistence type="predicted"/>
<dbReference type="PANTHER" id="PTHR47447">
    <property type="entry name" value="OS03G0856100 PROTEIN"/>
    <property type="match status" value="1"/>
</dbReference>
<dbReference type="InterPro" id="IPR011990">
    <property type="entry name" value="TPR-like_helical_dom_sf"/>
</dbReference>
<evidence type="ECO:0008006" key="5">
    <source>
        <dbReference type="Google" id="ProtNLM"/>
    </source>
</evidence>
<protein>
    <recommendedName>
        <fullName evidence="5">Pentacotripeptide-repeat region of PRORP domain-containing protein</fullName>
    </recommendedName>
</protein>
<gene>
    <name evidence="3" type="ORF">PCOR1329_LOCUS16561</name>
</gene>
<feature type="repeat" description="PPR" evidence="2">
    <location>
        <begin position="162"/>
        <end position="196"/>
    </location>
</feature>
<keyword evidence="4" id="KW-1185">Reference proteome</keyword>
<dbReference type="Gene3D" id="1.25.40.10">
    <property type="entry name" value="Tetratricopeptide repeat domain"/>
    <property type="match status" value="2"/>
</dbReference>
<evidence type="ECO:0000256" key="1">
    <source>
        <dbReference type="ARBA" id="ARBA00022737"/>
    </source>
</evidence>
<sequence length="329" mass="36653">MYIVDRARRDGVPLNASKLGRNMKACIRLGSADAALTLFDQLLEEGAAPDAHHIAKPVSDKFFKLVADNLGAERMRADGLGLLELMQAHGLAPSIDTQNRLVVAWKSKLPESVLSYFHKMKNAGVEISRIAYHSILMSHERSDPSATLLLFNEMDKLEIKPDGVAYNAVMGACCKLGMRDEAEQLFMQMADRALVPDSKSYCIMLKVYASSNQLTRAMSIWETMRDQRFEPDRYSYHHAICACVNLQRIEYAVELYKDMLQAKLPPCDGTRAYLRAACNNFGWSSRAIEVMTHSGGSLDDERSSQRAGSCLVPVCTAEARTSNPEFVFA</sequence>
<dbReference type="EMBL" id="CAUYUJ010005090">
    <property type="protein sequence ID" value="CAK0812225.1"/>
    <property type="molecule type" value="Genomic_DNA"/>
</dbReference>
<feature type="repeat" description="PPR" evidence="2">
    <location>
        <begin position="197"/>
        <end position="231"/>
    </location>
</feature>
<evidence type="ECO:0000313" key="3">
    <source>
        <dbReference type="EMBL" id="CAK0812225.1"/>
    </source>
</evidence>
<evidence type="ECO:0000313" key="4">
    <source>
        <dbReference type="Proteomes" id="UP001189429"/>
    </source>
</evidence>
<reference evidence="3" key="1">
    <citation type="submission" date="2023-10" db="EMBL/GenBank/DDBJ databases">
        <authorList>
            <person name="Chen Y."/>
            <person name="Shah S."/>
            <person name="Dougan E. K."/>
            <person name="Thang M."/>
            <person name="Chan C."/>
        </authorList>
    </citation>
    <scope>NUCLEOTIDE SEQUENCE [LARGE SCALE GENOMIC DNA]</scope>
</reference>
<comment type="caution">
    <text evidence="3">The sequence shown here is derived from an EMBL/GenBank/DDBJ whole genome shotgun (WGS) entry which is preliminary data.</text>
</comment>
<organism evidence="3 4">
    <name type="scientific">Prorocentrum cordatum</name>
    <dbReference type="NCBI Taxonomy" id="2364126"/>
    <lineage>
        <taxon>Eukaryota</taxon>
        <taxon>Sar</taxon>
        <taxon>Alveolata</taxon>
        <taxon>Dinophyceae</taxon>
        <taxon>Prorocentrales</taxon>
        <taxon>Prorocentraceae</taxon>
        <taxon>Prorocentrum</taxon>
    </lineage>
</organism>
<accession>A0ABN9R0L0</accession>
<evidence type="ECO:0000256" key="2">
    <source>
        <dbReference type="PROSITE-ProRule" id="PRU00708"/>
    </source>
</evidence>
<dbReference type="Pfam" id="PF13041">
    <property type="entry name" value="PPR_2"/>
    <property type="match status" value="1"/>
</dbReference>
<dbReference type="NCBIfam" id="TIGR00756">
    <property type="entry name" value="PPR"/>
    <property type="match status" value="3"/>
</dbReference>
<dbReference type="PANTHER" id="PTHR47447:SF17">
    <property type="entry name" value="OS12G0638900 PROTEIN"/>
    <property type="match status" value="1"/>
</dbReference>
<dbReference type="InterPro" id="IPR002885">
    <property type="entry name" value="PPR_rpt"/>
</dbReference>
<name>A0ABN9R0L0_9DINO</name>
<keyword evidence="1" id="KW-0677">Repeat</keyword>
<dbReference type="PROSITE" id="PS51375">
    <property type="entry name" value="PPR"/>
    <property type="match status" value="3"/>
</dbReference>
<dbReference type="Pfam" id="PF01535">
    <property type="entry name" value="PPR"/>
    <property type="match status" value="1"/>
</dbReference>
<feature type="repeat" description="PPR" evidence="2">
    <location>
        <begin position="232"/>
        <end position="266"/>
    </location>
</feature>
<dbReference type="Proteomes" id="UP001189429">
    <property type="component" value="Unassembled WGS sequence"/>
</dbReference>